<dbReference type="InterPro" id="IPR047565">
    <property type="entry name" value="Alpha-macroglob_thiol-ester_cl"/>
</dbReference>
<feature type="signal peptide" evidence="3">
    <location>
        <begin position="1"/>
        <end position="19"/>
    </location>
</feature>
<evidence type="ECO:0000313" key="6">
    <source>
        <dbReference type="EMBL" id="RZS69033.1"/>
    </source>
</evidence>
<dbReference type="Gene3D" id="2.60.40.1930">
    <property type="match status" value="1"/>
</dbReference>
<evidence type="ECO:0000256" key="3">
    <source>
        <dbReference type="SAM" id="SignalP"/>
    </source>
</evidence>
<dbReference type="Gene3D" id="1.50.10.20">
    <property type="match status" value="1"/>
</dbReference>
<dbReference type="PANTHER" id="PTHR40094:SF1">
    <property type="entry name" value="UBIQUITIN DOMAIN-CONTAINING PROTEIN"/>
    <property type="match status" value="1"/>
</dbReference>
<dbReference type="Proteomes" id="UP000293874">
    <property type="component" value="Unassembled WGS sequence"/>
</dbReference>
<feature type="domain" description="Alpha-2-macroglobulin bait region" evidence="4">
    <location>
        <begin position="926"/>
        <end position="1064"/>
    </location>
</feature>
<protein>
    <recommendedName>
        <fullName evidence="8">Alpha-2-macroglobulin family protein</fullName>
    </recommendedName>
</protein>
<dbReference type="Gene3D" id="2.60.40.10">
    <property type="entry name" value="Immunoglobulins"/>
    <property type="match status" value="1"/>
</dbReference>
<dbReference type="InterPro" id="IPR013783">
    <property type="entry name" value="Ig-like_fold"/>
</dbReference>
<dbReference type="InterPro" id="IPR011625">
    <property type="entry name" value="A2M_N_BRD"/>
</dbReference>
<dbReference type="InterPro" id="IPR041203">
    <property type="entry name" value="Bact_A2M_MG5"/>
</dbReference>
<evidence type="ECO:0000313" key="7">
    <source>
        <dbReference type="Proteomes" id="UP000293874"/>
    </source>
</evidence>
<evidence type="ECO:0000256" key="1">
    <source>
        <dbReference type="ARBA" id="ARBA00010556"/>
    </source>
</evidence>
<dbReference type="Pfam" id="PF11974">
    <property type="entry name" value="bMG3"/>
    <property type="match status" value="1"/>
</dbReference>
<dbReference type="Pfam" id="PF07703">
    <property type="entry name" value="A2M_BRD"/>
    <property type="match status" value="1"/>
</dbReference>
<dbReference type="GO" id="GO:0004866">
    <property type="term" value="F:endopeptidase inhibitor activity"/>
    <property type="evidence" value="ECO:0007669"/>
    <property type="project" value="InterPro"/>
</dbReference>
<dbReference type="OrthoDB" id="9767116at2"/>
<dbReference type="InterPro" id="IPR041246">
    <property type="entry name" value="Bact_MG10"/>
</dbReference>
<evidence type="ECO:0008006" key="8">
    <source>
        <dbReference type="Google" id="ProtNLM"/>
    </source>
</evidence>
<dbReference type="Pfam" id="PF17973">
    <property type="entry name" value="bMG10"/>
    <property type="match status" value="1"/>
</dbReference>
<dbReference type="Gene3D" id="2.60.40.3710">
    <property type="match status" value="1"/>
</dbReference>
<dbReference type="InterPro" id="IPR051802">
    <property type="entry name" value="YfhM-like"/>
</dbReference>
<keyword evidence="2 3" id="KW-0732">Signal</keyword>
<comment type="caution">
    <text evidence="6">The sequence shown here is derived from an EMBL/GenBank/DDBJ whole genome shotgun (WGS) entry which is preliminary data.</text>
</comment>
<feature type="domain" description="Alpha-2-macroglobulin" evidence="5">
    <location>
        <begin position="1128"/>
        <end position="1216"/>
    </location>
</feature>
<keyword evidence="7" id="KW-1185">Reference proteome</keyword>
<dbReference type="PANTHER" id="PTHR40094">
    <property type="entry name" value="ALPHA-2-MACROGLOBULIN HOMOLOG"/>
    <property type="match status" value="1"/>
</dbReference>
<dbReference type="CDD" id="cd02891">
    <property type="entry name" value="A2M_like"/>
    <property type="match status" value="1"/>
</dbReference>
<evidence type="ECO:0000256" key="2">
    <source>
        <dbReference type="ARBA" id="ARBA00022729"/>
    </source>
</evidence>
<dbReference type="SUPFAM" id="SSF48239">
    <property type="entry name" value="Terpenoid cyclases/Protein prenyltransferases"/>
    <property type="match status" value="1"/>
</dbReference>
<evidence type="ECO:0000259" key="5">
    <source>
        <dbReference type="SMART" id="SM01360"/>
    </source>
</evidence>
<dbReference type="SMART" id="SM01360">
    <property type="entry name" value="A2M"/>
    <property type="match status" value="1"/>
</dbReference>
<dbReference type="Pfam" id="PF17962">
    <property type="entry name" value="bMG6"/>
    <property type="match status" value="1"/>
</dbReference>
<dbReference type="InterPro" id="IPR001599">
    <property type="entry name" value="Macroglobln_a2"/>
</dbReference>
<evidence type="ECO:0000259" key="4">
    <source>
        <dbReference type="SMART" id="SM01359"/>
    </source>
</evidence>
<dbReference type="Pfam" id="PF17972">
    <property type="entry name" value="bMG5"/>
    <property type="match status" value="1"/>
</dbReference>
<dbReference type="EMBL" id="SGXA01000003">
    <property type="protein sequence ID" value="RZS69033.1"/>
    <property type="molecule type" value="Genomic_DNA"/>
</dbReference>
<comment type="similarity">
    <text evidence="1">Belongs to the protease inhibitor I39 (alpha-2-macroglobulin) family. Bacterial alpha-2-macroglobulin subfamily.</text>
</comment>
<dbReference type="SMART" id="SM01359">
    <property type="entry name" value="A2M_N_2"/>
    <property type="match status" value="1"/>
</dbReference>
<gene>
    <name evidence="6" type="ORF">EV199_4857</name>
</gene>
<dbReference type="SMART" id="SM01419">
    <property type="entry name" value="Thiol-ester_cl"/>
    <property type="match status" value="1"/>
</dbReference>
<name>A0A4Q7MMX6_9BACT</name>
<proteinExistence type="inferred from homology"/>
<dbReference type="InterPro" id="IPR008930">
    <property type="entry name" value="Terpenoid_cyclase/PrenylTrfase"/>
</dbReference>
<feature type="chain" id="PRO_5020789342" description="Alpha-2-macroglobulin family protein" evidence="3">
    <location>
        <begin position="20"/>
        <end position="1798"/>
    </location>
</feature>
<dbReference type="Pfam" id="PF01835">
    <property type="entry name" value="MG2"/>
    <property type="match status" value="1"/>
</dbReference>
<dbReference type="InterPro" id="IPR021868">
    <property type="entry name" value="Alpha_2_Macroglob_MG3"/>
</dbReference>
<organism evidence="6 7">
    <name type="scientific">Pseudobacter ginsenosidimutans</name>
    <dbReference type="NCBI Taxonomy" id="661488"/>
    <lineage>
        <taxon>Bacteria</taxon>
        <taxon>Pseudomonadati</taxon>
        <taxon>Bacteroidota</taxon>
        <taxon>Chitinophagia</taxon>
        <taxon>Chitinophagales</taxon>
        <taxon>Chitinophagaceae</taxon>
        <taxon>Pseudobacter</taxon>
    </lineage>
</organism>
<dbReference type="InterPro" id="IPR041462">
    <property type="entry name" value="Bact_A2M_MG6"/>
</dbReference>
<reference evidence="6 7" key="1">
    <citation type="submission" date="2019-02" db="EMBL/GenBank/DDBJ databases">
        <title>Genomic Encyclopedia of Type Strains, Phase IV (KMG-IV): sequencing the most valuable type-strain genomes for metagenomic binning, comparative biology and taxonomic classification.</title>
        <authorList>
            <person name="Goeker M."/>
        </authorList>
    </citation>
    <scope>NUCLEOTIDE SEQUENCE [LARGE SCALE GENOMIC DNA]</scope>
    <source>
        <strain evidence="6 7">DSM 18116</strain>
    </source>
</reference>
<sequence>MRNLLSVVTTLLLVTLLAACNRSVVNLDYTNAKDEVTPLGNLVFRFDKSLVPDSLLNRWDSTEYVSFSPKIQGRFRWEGPDQLVFSPAQPLPPATSFTASLQNDLLQYSKLGRIGKADVKFSTPSLKLDNSNVTWVVDGNTSVTPQVDLYFNYLVNPNTIKDKLKLTLGGNPVNYSVITLSNDSRISLKLQNLKMEDKDLEIKLALDKGLVPEGGSNGTAAVIENNIFVPSPYNLTVNDVSAEHDGSGGIVYVRTSQQIQMANLAASIKFNPAVKFTVAQTDDGFSISSDEFNADKSYTITLLKGMKGRIGGTLREQFDGNVAFGELEPGVSFTNKKGMYLSSKGNQNIEVRITNVQKVKVTISKIYESNILIAQRYGYYPQNRGGYSEEDDYYYADYSNNLTMGDIIYEKEIETRSLPKYGNSRLFNFNIEDRLPEFKGIYHIMIRSGTDYWVSDSRLISKSDLGLIAKEGNGKIIVFANSIQTAQAVNGVNVVAYGNNNQVLGTAATNAEGVAEIALSRKEFAGFRPAMIVAKTAEDFNFLPFNTTAVNTSRFEVGGKRTNSTGLDAFIYPERDIYRPGEKVNFSVIIRDRQWKSPGELPVKLKFLMPNGKEMKSFRKSLNNQGSLEGDIEMPVSAITGNYVLEVYTSNDVLLGSKAFNIEEFVPDRIKVNATLDKSPLAPGQTTNLAINAQNFFGPPAANRKYEAEIQVRSKYFSPKKYRNYDFGIQNIGVSMDKDVKEGSTDGDGKASVSYSVPDMFLNAGVLQATFYTTVFDETGRPVSKITSTDIFTQSQFFGIGGDGYWYYPLNQAIRFPLIALDKNENVLSGAKAQVKVIKKEYRTVLTKDGDYFRYTSQRDDKIVADQQISVTGDQASYNYTPRSPGNYELRISIPGASAYVSKDFYSYGFWGGDNTSFEVDTEGNIDIAVDKTSYQTGESAKVLFKTPFSGRMLVTMETDHVISHQYVNVENRTASVDLKITAEHLPNVYVTATLIKPHEISDMPLTVAHGFQSLRVEEASRKIPVKIEAPQAVRSRTHQVIKVKAAPGSMVTLAAVDNGVLQVSDFKTPDPYGHFYANRALEVNAYDLYPLLFPELRSRLSSTGGDGEMDMNKRTNPMPAKRVKIVSYWSGIKQADGSGEASFEFDLPQFSGEVRLMAVAYKNESFGSGESNMKVADPIVLSTALPRFLTPKDTVTVPVVITNTTAKATTASATLSVSGPLQVVGDKSQSVSLAANSENRAVFQVVAAPSVNVGKVRVDVQGLGEKFSDETEISVRPASPLQVQTGSGSILNSNVQRLNIPLNDFMPGSTDYSLVINRSPALDLGKQFRYLVQYPYGCTEQTVSAAFPQLYYSDLAEQMQMKSSVAKSNANYNVLEAIRKIKLRQLYSGAITLWDGEGTENWWTSVYAAHFLVEAQKAGFDVNKNVLSGVLGYVNNKLKNRETIEYYYNQSQKKKIAPKEVAYSLYVLALAGKPNVPVMNYYKSNPQLLSLDSKYLLSVAYAIAGDKAKFKEFLPGSFSGEVSVAQTGGSFYSDIRDEAIALSALIDADPGNAQVGVMAGHVANLMKARSWYSTQECAFSFIALGKMAKAANKSTAVAEVKVNGKVVGKTNENGAIRLSAAQLGGTNVEIVTKGEGRLYYFWQSEGISVSGTYKEEDNFIRVRRSFYDRYGRAVSGNTFKQNDLVVVKITLEKVYSGSIENIAVSDLIPAGFEIENPRTKEIPGMDWIKDASTPTALDVRDDRINLFVDLYSQRQTYYYAVRAVSPGVFHMGPVSADAMYNGEFHSYHGAGTIRVTQ</sequence>
<accession>A0A4Q7MMX6</accession>
<dbReference type="Pfam" id="PF00207">
    <property type="entry name" value="A2M"/>
    <property type="match status" value="1"/>
</dbReference>
<dbReference type="RefSeq" id="WP_130543402.1">
    <property type="nucleotide sequence ID" value="NZ_CP042431.1"/>
</dbReference>
<dbReference type="PROSITE" id="PS51257">
    <property type="entry name" value="PROKAR_LIPOPROTEIN"/>
    <property type="match status" value="1"/>
</dbReference>
<dbReference type="InterPro" id="IPR002890">
    <property type="entry name" value="MG2"/>
</dbReference>